<keyword evidence="3" id="KW-0762">Sugar transport</keyword>
<keyword evidence="4" id="KW-0732">Signal</keyword>
<dbReference type="SUPFAM" id="SSF53822">
    <property type="entry name" value="Periplasmic binding protein-like I"/>
    <property type="match status" value="1"/>
</dbReference>
<feature type="non-terminal residue" evidence="6">
    <location>
        <position position="1"/>
    </location>
</feature>
<dbReference type="GO" id="GO:0030246">
    <property type="term" value="F:carbohydrate binding"/>
    <property type="evidence" value="ECO:0007669"/>
    <property type="project" value="TreeGrafter"/>
</dbReference>
<dbReference type="InterPro" id="IPR050555">
    <property type="entry name" value="Bact_Solute-Bind_Prot2"/>
</dbReference>
<dbReference type="EMBL" id="WNVC01000516">
    <property type="protein sequence ID" value="MDZ5000633.1"/>
    <property type="molecule type" value="Genomic_DNA"/>
</dbReference>
<protein>
    <submittedName>
        <fullName evidence="6">Substrate-binding domain-containing protein</fullName>
    </submittedName>
</protein>
<comment type="subcellular location">
    <subcellularLocation>
        <location evidence="1">Cell envelope</location>
    </subcellularLocation>
</comment>
<keyword evidence="2" id="KW-0813">Transport</keyword>
<dbReference type="AlphaFoldDB" id="A0AAW9I8J7"/>
<dbReference type="InterPro" id="IPR025997">
    <property type="entry name" value="SBP_2_dom"/>
</dbReference>
<evidence type="ECO:0000256" key="2">
    <source>
        <dbReference type="ARBA" id="ARBA00022448"/>
    </source>
</evidence>
<evidence type="ECO:0000313" key="6">
    <source>
        <dbReference type="EMBL" id="MDZ5000633.1"/>
    </source>
</evidence>
<dbReference type="GO" id="GO:0030288">
    <property type="term" value="C:outer membrane-bounded periplasmic space"/>
    <property type="evidence" value="ECO:0007669"/>
    <property type="project" value="TreeGrafter"/>
</dbReference>
<feature type="non-terminal residue" evidence="6">
    <location>
        <position position="193"/>
    </location>
</feature>
<organism evidence="6 7">
    <name type="scientific">Clostridium perfringens</name>
    <dbReference type="NCBI Taxonomy" id="1502"/>
    <lineage>
        <taxon>Bacteria</taxon>
        <taxon>Bacillati</taxon>
        <taxon>Bacillota</taxon>
        <taxon>Clostridia</taxon>
        <taxon>Eubacteriales</taxon>
        <taxon>Clostridiaceae</taxon>
        <taxon>Clostridium</taxon>
    </lineage>
</organism>
<evidence type="ECO:0000259" key="5">
    <source>
        <dbReference type="Pfam" id="PF13407"/>
    </source>
</evidence>
<gene>
    <name evidence="6" type="ORF">GNF79_16505</name>
</gene>
<accession>A0AAW9I8J7</accession>
<reference evidence="6" key="1">
    <citation type="submission" date="2019-11" db="EMBL/GenBank/DDBJ databases">
        <title>Characterization of Clostridium perfringens isolates from swine manure treated agricultural soils.</title>
        <authorList>
            <person name="Wushke S.T."/>
        </authorList>
    </citation>
    <scope>NUCLEOTIDE SEQUENCE</scope>
    <source>
        <strain evidence="6">X26</strain>
    </source>
</reference>
<feature type="domain" description="Periplasmic binding protein" evidence="5">
    <location>
        <begin position="1"/>
        <end position="174"/>
    </location>
</feature>
<comment type="caution">
    <text evidence="6">The sequence shown here is derived from an EMBL/GenBank/DDBJ whole genome shotgun (WGS) entry which is preliminary data.</text>
</comment>
<dbReference type="PANTHER" id="PTHR30036">
    <property type="entry name" value="D-XYLOSE-BINDING PERIPLASMIC PROTEIN"/>
    <property type="match status" value="1"/>
</dbReference>
<dbReference type="Gene3D" id="3.40.50.2300">
    <property type="match status" value="1"/>
</dbReference>
<dbReference type="Proteomes" id="UP001291306">
    <property type="component" value="Unassembled WGS sequence"/>
</dbReference>
<dbReference type="PANTHER" id="PTHR30036:SF2">
    <property type="entry name" value="D-GALACTOSE_METHYL-GALACTOSIDE BINDING PERIPLASMIC PROTEIN MGLB"/>
    <property type="match status" value="1"/>
</dbReference>
<evidence type="ECO:0000256" key="4">
    <source>
        <dbReference type="ARBA" id="ARBA00022729"/>
    </source>
</evidence>
<dbReference type="RefSeq" id="WP_322458882.1">
    <property type="nucleotide sequence ID" value="NZ_WNVC01000516.1"/>
</dbReference>
<sequence>IYYVGAQAEQSARMQADIIIDQWLSKKDLIDKNKDNKIQYVMLEGELGHQDASIRTEYCIRAITEKEIQVEKLADDSADWQSDQSISKMNQWIKKFGDSIEVVFSNNDSMALGAIHAINSSNELTNKPLVVGIDGIKEAMESVKKGEMTGTVISDSKAQAKAIFDISLAVSTGKNLEEIEGIKDKKYIKIPHT</sequence>
<evidence type="ECO:0000256" key="3">
    <source>
        <dbReference type="ARBA" id="ARBA00022597"/>
    </source>
</evidence>
<evidence type="ECO:0000256" key="1">
    <source>
        <dbReference type="ARBA" id="ARBA00004196"/>
    </source>
</evidence>
<name>A0AAW9I8J7_CLOPF</name>
<dbReference type="Pfam" id="PF13407">
    <property type="entry name" value="Peripla_BP_4"/>
    <property type="match status" value="1"/>
</dbReference>
<proteinExistence type="predicted"/>
<dbReference type="InterPro" id="IPR028082">
    <property type="entry name" value="Peripla_BP_I"/>
</dbReference>
<evidence type="ECO:0000313" key="7">
    <source>
        <dbReference type="Proteomes" id="UP001291306"/>
    </source>
</evidence>